<dbReference type="EMBL" id="LDAU01000102">
    <property type="protein sequence ID" value="KRX05934.1"/>
    <property type="molecule type" value="Genomic_DNA"/>
</dbReference>
<feature type="region of interest" description="Disordered" evidence="1">
    <location>
        <begin position="366"/>
        <end position="398"/>
    </location>
</feature>
<protein>
    <recommendedName>
        <fullName evidence="5">Transmembrane protein</fullName>
    </recommendedName>
</protein>
<evidence type="ECO:0000256" key="2">
    <source>
        <dbReference type="SAM" id="Phobius"/>
    </source>
</evidence>
<dbReference type="AlphaFoldDB" id="A0A0V0QUP4"/>
<feature type="transmembrane region" description="Helical" evidence="2">
    <location>
        <begin position="178"/>
        <end position="201"/>
    </location>
</feature>
<gene>
    <name evidence="3" type="ORF">PPERSA_01012</name>
</gene>
<feature type="transmembrane region" description="Helical" evidence="2">
    <location>
        <begin position="232"/>
        <end position="253"/>
    </location>
</feature>
<keyword evidence="2" id="KW-1133">Transmembrane helix</keyword>
<evidence type="ECO:0008006" key="5">
    <source>
        <dbReference type="Google" id="ProtNLM"/>
    </source>
</evidence>
<dbReference type="Proteomes" id="UP000054937">
    <property type="component" value="Unassembled WGS sequence"/>
</dbReference>
<name>A0A0V0QUP4_PSEPJ</name>
<keyword evidence="4" id="KW-1185">Reference proteome</keyword>
<evidence type="ECO:0000313" key="3">
    <source>
        <dbReference type="EMBL" id="KRX05934.1"/>
    </source>
</evidence>
<feature type="transmembrane region" description="Helical" evidence="2">
    <location>
        <begin position="79"/>
        <end position="101"/>
    </location>
</feature>
<comment type="caution">
    <text evidence="3">The sequence shown here is derived from an EMBL/GenBank/DDBJ whole genome shotgun (WGS) entry which is preliminary data.</text>
</comment>
<feature type="region of interest" description="Disordered" evidence="1">
    <location>
        <begin position="500"/>
        <end position="541"/>
    </location>
</feature>
<proteinExistence type="predicted"/>
<feature type="compositionally biased region" description="Low complexity" evidence="1">
    <location>
        <begin position="7"/>
        <end position="19"/>
    </location>
</feature>
<accession>A0A0V0QUP4</accession>
<sequence length="640" mass="74933">MTTFTESQSNRQNTQNNHNNSERVQNVALNITSENQLHKTFKKAQTQQIQQTNLVQQYQPNLKGCLHFILVEQKNIIQLHFLLSFIIFVLLTFANISSLFFNFQFENFKGNTKNLVACIVNYSFSVPFTGNNNYICENVEFKMCENGKFAGHQNYGTNSSKCSFKEQGNLKYLNDNPLLQIFPCIIFYLVQIVMISAYVFLVRSYYKYGGAYKTGKYYQFTFQFQKRYNYHILLAVLFLIYMVVTVFLLVLVFNDIRMIYGHVLLVELFEIAYGAYLISSIYQKGIVAFDFNPENGFQGITFIKQKFYQTNKCHFEQFKTHLYKFLKKPTNSNLLKVNHYVQNKKQFQTLLNIFTKLYELKTLKKEMDKDSQNSNTETAHKQTLSPYLPYNHQNQEDNQQTRTNTIINKGSKTFKSINDQKRDVLSISPQQTQQSPNKNCWNTQTLEKAYRKGNFNNNNYNNNNQQSVSYLSDNRIQIQEDASYSNIQLNQNKNDEAVIDDDENTNSQTNNQQLDNQNRIENDSNIEGSPTQQSNRQQKSINHQVYQNQSDNNFNNNSLYVNKQYYKVQMKQQLQIKKDQNISPQFQISGGHSLSMKDLYISSQFKVPNDDVSGKSKLKNINNNFLLDRFNQSQTMKLSQ</sequence>
<feature type="compositionally biased region" description="Polar residues" evidence="1">
    <location>
        <begin position="372"/>
        <end position="398"/>
    </location>
</feature>
<keyword evidence="2" id="KW-0812">Transmembrane</keyword>
<evidence type="ECO:0000313" key="4">
    <source>
        <dbReference type="Proteomes" id="UP000054937"/>
    </source>
</evidence>
<feature type="region of interest" description="Disordered" evidence="1">
    <location>
        <begin position="1"/>
        <end position="22"/>
    </location>
</feature>
<feature type="compositionally biased region" description="Polar residues" evidence="1">
    <location>
        <begin position="505"/>
        <end position="541"/>
    </location>
</feature>
<keyword evidence="2" id="KW-0472">Membrane</keyword>
<evidence type="ECO:0000256" key="1">
    <source>
        <dbReference type="SAM" id="MobiDB-lite"/>
    </source>
</evidence>
<organism evidence="3 4">
    <name type="scientific">Pseudocohnilembus persalinus</name>
    <name type="common">Ciliate</name>
    <dbReference type="NCBI Taxonomy" id="266149"/>
    <lineage>
        <taxon>Eukaryota</taxon>
        <taxon>Sar</taxon>
        <taxon>Alveolata</taxon>
        <taxon>Ciliophora</taxon>
        <taxon>Intramacronucleata</taxon>
        <taxon>Oligohymenophorea</taxon>
        <taxon>Scuticociliatia</taxon>
        <taxon>Philasterida</taxon>
        <taxon>Pseudocohnilembidae</taxon>
        <taxon>Pseudocohnilembus</taxon>
    </lineage>
</organism>
<dbReference type="InParanoid" id="A0A0V0QUP4"/>
<reference evidence="3 4" key="1">
    <citation type="journal article" date="2015" name="Sci. Rep.">
        <title>Genome of the facultative scuticociliatosis pathogen Pseudocohnilembus persalinus provides insight into its virulence through horizontal gene transfer.</title>
        <authorList>
            <person name="Xiong J."/>
            <person name="Wang G."/>
            <person name="Cheng J."/>
            <person name="Tian M."/>
            <person name="Pan X."/>
            <person name="Warren A."/>
            <person name="Jiang C."/>
            <person name="Yuan D."/>
            <person name="Miao W."/>
        </authorList>
    </citation>
    <scope>NUCLEOTIDE SEQUENCE [LARGE SCALE GENOMIC DNA]</scope>
    <source>
        <strain evidence="3">36N120E</strain>
    </source>
</reference>